<dbReference type="GO" id="GO:0045892">
    <property type="term" value="P:negative regulation of DNA-templated transcription"/>
    <property type="evidence" value="ECO:0007669"/>
    <property type="project" value="TreeGrafter"/>
</dbReference>
<dbReference type="Proteomes" id="UP000694416">
    <property type="component" value="Unplaced"/>
</dbReference>
<evidence type="ECO:0000313" key="4">
    <source>
        <dbReference type="Ensembl" id="ENSPTEP00000027053.1"/>
    </source>
</evidence>
<dbReference type="InterPro" id="IPR009071">
    <property type="entry name" value="HMG_box_dom"/>
</dbReference>
<keyword evidence="2" id="KW-1133">Transmembrane helix</keyword>
<evidence type="ECO:0000256" key="2">
    <source>
        <dbReference type="SAM" id="Phobius"/>
    </source>
</evidence>
<sequence>LSYMRYSRNVWARVKASNTDLKLMEIGNIIGGMWGDVTDEEKQEYLNEYEATKIEYNDSMKVYHNSPTHFAYINAKNYAEDILFYFILFFETVSLCHSGWSAVAG</sequence>
<proteinExistence type="predicted"/>
<feature type="DNA-binding region" description="HMG box" evidence="1">
    <location>
        <begin position="1"/>
        <end position="64"/>
    </location>
</feature>
<reference evidence="4" key="1">
    <citation type="submission" date="2025-08" db="UniProtKB">
        <authorList>
            <consortium name="Ensembl"/>
        </authorList>
    </citation>
    <scope>IDENTIFICATION</scope>
</reference>
<dbReference type="GO" id="GO:0016514">
    <property type="term" value="C:SWI/SNF complex"/>
    <property type="evidence" value="ECO:0007669"/>
    <property type="project" value="TreeGrafter"/>
</dbReference>
<dbReference type="Pfam" id="PF00505">
    <property type="entry name" value="HMG_box"/>
    <property type="match status" value="1"/>
</dbReference>
<dbReference type="PANTHER" id="PTHR46232:SF1">
    <property type="entry name" value="SWI_SNF-RELATED MATRIX-ASSOCIATED ACTIN-DEPENDENT REGULATOR OF CHROMATIN SUBFAMILY E MEMBER 1"/>
    <property type="match status" value="1"/>
</dbReference>
<dbReference type="AlphaFoldDB" id="A0A8C9LT67"/>
<keyword evidence="5" id="KW-1185">Reference proteome</keyword>
<protein>
    <recommendedName>
        <fullName evidence="3">HMG box domain-containing protein</fullName>
    </recommendedName>
</protein>
<dbReference type="PANTHER" id="PTHR46232">
    <property type="entry name" value="SMARCE1 REGULATOR OF CHROMATIN"/>
    <property type="match status" value="1"/>
</dbReference>
<evidence type="ECO:0000256" key="1">
    <source>
        <dbReference type="PROSITE-ProRule" id="PRU00267"/>
    </source>
</evidence>
<keyword evidence="2" id="KW-0812">Transmembrane</keyword>
<evidence type="ECO:0000259" key="3">
    <source>
        <dbReference type="PROSITE" id="PS50118"/>
    </source>
</evidence>
<keyword evidence="1" id="KW-0238">DNA-binding</keyword>
<keyword evidence="1" id="KW-0539">Nucleus</keyword>
<dbReference type="Ensembl" id="ENSPTET00000037981.1">
    <property type="protein sequence ID" value="ENSPTEP00000027053.1"/>
    <property type="gene ID" value="ENSPTEG00000026980.1"/>
</dbReference>
<organism evidence="4 5">
    <name type="scientific">Piliocolobus tephrosceles</name>
    <name type="common">Ugandan red Colobus</name>
    <dbReference type="NCBI Taxonomy" id="591936"/>
    <lineage>
        <taxon>Eukaryota</taxon>
        <taxon>Metazoa</taxon>
        <taxon>Chordata</taxon>
        <taxon>Craniata</taxon>
        <taxon>Vertebrata</taxon>
        <taxon>Euteleostomi</taxon>
        <taxon>Mammalia</taxon>
        <taxon>Eutheria</taxon>
        <taxon>Euarchontoglires</taxon>
        <taxon>Primates</taxon>
        <taxon>Haplorrhini</taxon>
        <taxon>Catarrhini</taxon>
        <taxon>Cercopithecidae</taxon>
        <taxon>Colobinae</taxon>
        <taxon>Piliocolobus</taxon>
    </lineage>
</organism>
<feature type="domain" description="HMG box" evidence="3">
    <location>
        <begin position="1"/>
        <end position="64"/>
    </location>
</feature>
<dbReference type="SUPFAM" id="SSF47095">
    <property type="entry name" value="HMG-box"/>
    <property type="match status" value="1"/>
</dbReference>
<evidence type="ECO:0000313" key="5">
    <source>
        <dbReference type="Proteomes" id="UP000694416"/>
    </source>
</evidence>
<name>A0A8C9LT67_9PRIM</name>
<dbReference type="GO" id="GO:0031492">
    <property type="term" value="F:nucleosomal DNA binding"/>
    <property type="evidence" value="ECO:0007669"/>
    <property type="project" value="TreeGrafter"/>
</dbReference>
<keyword evidence="2" id="KW-0472">Membrane</keyword>
<dbReference type="PROSITE" id="PS50118">
    <property type="entry name" value="HMG_BOX_2"/>
    <property type="match status" value="1"/>
</dbReference>
<accession>A0A8C9LT67</accession>
<reference evidence="4" key="2">
    <citation type="submission" date="2025-09" db="UniProtKB">
        <authorList>
            <consortium name="Ensembl"/>
        </authorList>
    </citation>
    <scope>IDENTIFICATION</scope>
</reference>
<dbReference type="CDD" id="cd21983">
    <property type="entry name" value="HMG-box_SMARCE1"/>
    <property type="match status" value="1"/>
</dbReference>
<feature type="transmembrane region" description="Helical" evidence="2">
    <location>
        <begin position="82"/>
        <end position="103"/>
    </location>
</feature>
<dbReference type="Gene3D" id="1.10.30.10">
    <property type="entry name" value="High mobility group box domain"/>
    <property type="match status" value="1"/>
</dbReference>
<dbReference type="InterPro" id="IPR036910">
    <property type="entry name" value="HMG_box_dom_sf"/>
</dbReference>
<dbReference type="GO" id="GO:0016922">
    <property type="term" value="F:nuclear receptor binding"/>
    <property type="evidence" value="ECO:0007669"/>
    <property type="project" value="TreeGrafter"/>
</dbReference>